<comment type="similarity">
    <text evidence="3">Belongs to the UreF family.</text>
</comment>
<dbReference type="Proteomes" id="UP001596056">
    <property type="component" value="Unassembled WGS sequence"/>
</dbReference>
<comment type="subcellular location">
    <subcellularLocation>
        <location evidence="3">Cytoplasm</location>
    </subcellularLocation>
</comment>
<dbReference type="PIRSF" id="PIRSF009467">
    <property type="entry name" value="Ureas_acces_UreF"/>
    <property type="match status" value="1"/>
</dbReference>
<protein>
    <recommendedName>
        <fullName evidence="3">Urease accessory protein UreF</fullName>
    </recommendedName>
</protein>
<dbReference type="RefSeq" id="WP_209843081.1">
    <property type="nucleotide sequence ID" value="NZ_JAGGJP010000023.1"/>
</dbReference>
<dbReference type="Pfam" id="PF01730">
    <property type="entry name" value="UreF"/>
    <property type="match status" value="1"/>
</dbReference>
<name>A0ABW0SGK3_9RHOB</name>
<reference evidence="5" key="1">
    <citation type="journal article" date="2019" name="Int. J. Syst. Evol. Microbiol.">
        <title>The Global Catalogue of Microorganisms (GCM) 10K type strain sequencing project: providing services to taxonomists for standard genome sequencing and annotation.</title>
        <authorList>
            <consortium name="The Broad Institute Genomics Platform"/>
            <consortium name="The Broad Institute Genome Sequencing Center for Infectious Disease"/>
            <person name="Wu L."/>
            <person name="Ma J."/>
        </authorList>
    </citation>
    <scope>NUCLEOTIDE SEQUENCE [LARGE SCALE GENOMIC DNA]</scope>
    <source>
        <strain evidence="5">KACC 11588</strain>
    </source>
</reference>
<evidence type="ECO:0000256" key="1">
    <source>
        <dbReference type="ARBA" id="ARBA00022988"/>
    </source>
</evidence>
<sequence length="220" mass="22842">MSPDGAAVLSSAQLLTLARWLSPAFPTGGFAWSHGLEQAARDGTVRDAATLGDWLGDVLRHGAGRTDAILIGAAHRASEDDLAELAELATALAPSRERRAEAAGQGAAFARTLRALHAWDLPDAPFPVVLGRAARLGGLPARPVAEVALQGFVTTLAQAAQRLMPLGQTAAQGVVLRLAPVCAEVAEAVRLSPDDIGSCAVAVDIASLRHEGLEPRIFRS</sequence>
<dbReference type="InterPro" id="IPR038277">
    <property type="entry name" value="UreF_sf"/>
</dbReference>
<comment type="caution">
    <text evidence="4">The sequence shown here is derived from an EMBL/GenBank/DDBJ whole genome shotgun (WGS) entry which is preliminary data.</text>
</comment>
<proteinExistence type="inferred from homology"/>
<evidence type="ECO:0000256" key="3">
    <source>
        <dbReference type="HAMAP-Rule" id="MF_01385"/>
    </source>
</evidence>
<organism evidence="4 5">
    <name type="scientific">Rubellimicrobium aerolatum</name>
    <dbReference type="NCBI Taxonomy" id="490979"/>
    <lineage>
        <taxon>Bacteria</taxon>
        <taxon>Pseudomonadati</taxon>
        <taxon>Pseudomonadota</taxon>
        <taxon>Alphaproteobacteria</taxon>
        <taxon>Rhodobacterales</taxon>
        <taxon>Roseobacteraceae</taxon>
        <taxon>Rubellimicrobium</taxon>
    </lineage>
</organism>
<keyword evidence="2 3" id="KW-0143">Chaperone</keyword>
<dbReference type="InterPro" id="IPR002639">
    <property type="entry name" value="UreF"/>
</dbReference>
<evidence type="ECO:0000256" key="2">
    <source>
        <dbReference type="ARBA" id="ARBA00023186"/>
    </source>
</evidence>
<dbReference type="HAMAP" id="MF_01385">
    <property type="entry name" value="UreF"/>
    <property type="match status" value="1"/>
</dbReference>
<dbReference type="PANTHER" id="PTHR33620:SF1">
    <property type="entry name" value="UREASE ACCESSORY PROTEIN F"/>
    <property type="match status" value="1"/>
</dbReference>
<comment type="subunit">
    <text evidence="3">UreD, UreF and UreG form a complex that acts as a GTP-hydrolysis-dependent molecular chaperone, activating the urease apoprotein by helping to assemble the nickel containing metallocenter of UreC. The UreE protein probably delivers the nickel.</text>
</comment>
<evidence type="ECO:0000313" key="5">
    <source>
        <dbReference type="Proteomes" id="UP001596056"/>
    </source>
</evidence>
<keyword evidence="5" id="KW-1185">Reference proteome</keyword>
<gene>
    <name evidence="3" type="primary">ureF</name>
    <name evidence="4" type="ORF">ACFPOC_17120</name>
</gene>
<dbReference type="Gene3D" id="1.10.4190.10">
    <property type="entry name" value="Urease accessory protein UreF"/>
    <property type="match status" value="1"/>
</dbReference>
<keyword evidence="1 3" id="KW-0996">Nickel insertion</keyword>
<comment type="function">
    <text evidence="3">Required for maturation of urease via the functional incorporation of the urease nickel metallocenter.</text>
</comment>
<evidence type="ECO:0000313" key="4">
    <source>
        <dbReference type="EMBL" id="MFC5568133.1"/>
    </source>
</evidence>
<keyword evidence="3" id="KW-0963">Cytoplasm</keyword>
<dbReference type="EMBL" id="JBHSNA010000027">
    <property type="protein sequence ID" value="MFC5568133.1"/>
    <property type="molecule type" value="Genomic_DNA"/>
</dbReference>
<accession>A0ABW0SGK3</accession>
<dbReference type="PANTHER" id="PTHR33620">
    <property type="entry name" value="UREASE ACCESSORY PROTEIN F"/>
    <property type="match status" value="1"/>
</dbReference>